<dbReference type="PANTHER" id="PTHR11101:SF80">
    <property type="entry name" value="PHOSPHATE TRANSPORTER"/>
    <property type="match status" value="1"/>
</dbReference>
<accession>A0A099T4Q3</accession>
<evidence type="ECO:0000256" key="1">
    <source>
        <dbReference type="ARBA" id="ARBA00001981"/>
    </source>
</evidence>
<feature type="transmembrane region" description="Helical" evidence="9">
    <location>
        <begin position="116"/>
        <end position="137"/>
    </location>
</feature>
<evidence type="ECO:0000313" key="10">
    <source>
        <dbReference type="EMBL" id="KGK99171.1"/>
    </source>
</evidence>
<feature type="transmembrane region" description="Helical" evidence="9">
    <location>
        <begin position="86"/>
        <end position="110"/>
    </location>
</feature>
<feature type="transmembrane region" description="Helical" evidence="9">
    <location>
        <begin position="149"/>
        <end position="174"/>
    </location>
</feature>
<comment type="subcellular location">
    <subcellularLocation>
        <location evidence="2">Membrane</location>
        <topology evidence="2">Multi-pass membrane protein</topology>
    </subcellularLocation>
</comment>
<feature type="transmembrane region" description="Helical" evidence="9">
    <location>
        <begin position="45"/>
        <end position="65"/>
    </location>
</feature>
<feature type="transmembrane region" description="Helical" evidence="9">
    <location>
        <begin position="295"/>
        <end position="316"/>
    </location>
</feature>
<gene>
    <name evidence="10" type="ORF">LI82_03845</name>
</gene>
<evidence type="ECO:0000256" key="4">
    <source>
        <dbReference type="ARBA" id="ARBA00022448"/>
    </source>
</evidence>
<keyword evidence="7 9" id="KW-1133">Transmembrane helix</keyword>
<dbReference type="Proteomes" id="UP000029859">
    <property type="component" value="Unassembled WGS sequence"/>
</dbReference>
<organism evidence="10 11">
    <name type="scientific">Methanococcoides methylutens</name>
    <dbReference type="NCBI Taxonomy" id="2226"/>
    <lineage>
        <taxon>Archaea</taxon>
        <taxon>Methanobacteriati</taxon>
        <taxon>Methanobacteriota</taxon>
        <taxon>Stenosarchaea group</taxon>
        <taxon>Methanomicrobia</taxon>
        <taxon>Methanosarcinales</taxon>
        <taxon>Methanosarcinaceae</taxon>
        <taxon>Methanococcoides</taxon>
    </lineage>
</organism>
<feature type="transmembrane region" description="Helical" evidence="9">
    <location>
        <begin position="323"/>
        <end position="344"/>
    </location>
</feature>
<dbReference type="GO" id="GO:0005315">
    <property type="term" value="F:phosphate transmembrane transporter activity"/>
    <property type="evidence" value="ECO:0007669"/>
    <property type="project" value="InterPro"/>
</dbReference>
<evidence type="ECO:0000256" key="7">
    <source>
        <dbReference type="ARBA" id="ARBA00022989"/>
    </source>
</evidence>
<protein>
    <submittedName>
        <fullName evidence="10">Phosphate permease</fullName>
    </submittedName>
</protein>
<comment type="similarity">
    <text evidence="3">Belongs to the inorganic phosphate transporter (PiT) (TC 2.A.20) family.</text>
</comment>
<evidence type="ECO:0000256" key="9">
    <source>
        <dbReference type="SAM" id="Phobius"/>
    </source>
</evidence>
<dbReference type="EMBL" id="JRHO01000009">
    <property type="protein sequence ID" value="KGK99171.1"/>
    <property type="molecule type" value="Genomic_DNA"/>
</dbReference>
<evidence type="ECO:0000256" key="2">
    <source>
        <dbReference type="ARBA" id="ARBA00004141"/>
    </source>
</evidence>
<dbReference type="AlphaFoldDB" id="A0A099T4Q3"/>
<comment type="function">
    <text evidence="1">Potential transporter for phosphate.</text>
</comment>
<feature type="transmembrane region" description="Helical" evidence="9">
    <location>
        <begin position="229"/>
        <end position="248"/>
    </location>
</feature>
<feature type="transmembrane region" description="Helical" evidence="9">
    <location>
        <begin position="7"/>
        <end position="25"/>
    </location>
</feature>
<dbReference type="GO" id="GO:0016020">
    <property type="term" value="C:membrane"/>
    <property type="evidence" value="ECO:0007669"/>
    <property type="project" value="UniProtKB-SubCell"/>
</dbReference>
<reference evidence="10 11" key="1">
    <citation type="submission" date="2014-09" db="EMBL/GenBank/DDBJ databases">
        <title>Draft genome sequence of an obligately methylotrophic methanogen, Methanococcoides methylutens, isolated from marine sediment.</title>
        <authorList>
            <person name="Guan Y."/>
            <person name="Ngugi D.K."/>
            <person name="Blom J."/>
            <person name="Ali S."/>
            <person name="Ferry J.G."/>
            <person name="Stingl U."/>
        </authorList>
    </citation>
    <scope>NUCLEOTIDE SEQUENCE [LARGE SCALE GENOMIC DNA]</scope>
    <source>
        <strain evidence="10 11">DSM 2657</strain>
    </source>
</reference>
<name>A0A099T4Q3_METMT</name>
<evidence type="ECO:0000256" key="5">
    <source>
        <dbReference type="ARBA" id="ARBA00022592"/>
    </source>
</evidence>
<dbReference type="OrthoDB" id="101311at2157"/>
<evidence type="ECO:0000256" key="6">
    <source>
        <dbReference type="ARBA" id="ARBA00022692"/>
    </source>
</evidence>
<keyword evidence="4" id="KW-0813">Transport</keyword>
<dbReference type="RefSeq" id="WP_048193585.1">
    <property type="nucleotide sequence ID" value="NZ_CAAGSM010000002.1"/>
</dbReference>
<dbReference type="PANTHER" id="PTHR11101">
    <property type="entry name" value="PHOSPHATE TRANSPORTER"/>
    <property type="match status" value="1"/>
</dbReference>
<dbReference type="InterPro" id="IPR001204">
    <property type="entry name" value="Phos_transporter"/>
</dbReference>
<keyword evidence="8 9" id="KW-0472">Membrane</keyword>
<sequence length="346" mass="36006">MIELFNPIVVLLVLAGLYMAWNIGANDLANAMGTSVGSGALSLKQVIIVAGVFEFVGAVFFGKRVTSTIAKGIVPIDAIKAIDPNLVAIGMLAAILAAGFWITFATFYNLPVSTTHSIVGAVLGFGIVAVYQDIILLSDINWAVLMKIVGSWLVSPVLGAVLAYLIFSVIRVLLLQKAENPYHIEKKFVFLQVGTACFIAFAHGSNDVANAVGPLYAGLNALNLAEAAVPIWVLIVGAIGMVIGLATWGYRVIETIGTKITELTPTRGFSAEFATASVVVLHSYSSLPISTTHTLVGSVIGVGLAGGLAAVDLSVIGKIVMSWIITVPVAALTSALVFVALLGVGL</sequence>
<keyword evidence="6 9" id="KW-0812">Transmembrane</keyword>
<evidence type="ECO:0000256" key="3">
    <source>
        <dbReference type="ARBA" id="ARBA00009916"/>
    </source>
</evidence>
<proteinExistence type="inferred from homology"/>
<dbReference type="Pfam" id="PF01384">
    <property type="entry name" value="PHO4"/>
    <property type="match status" value="1"/>
</dbReference>
<evidence type="ECO:0000313" key="11">
    <source>
        <dbReference type="Proteomes" id="UP000029859"/>
    </source>
</evidence>
<evidence type="ECO:0000256" key="8">
    <source>
        <dbReference type="ARBA" id="ARBA00023136"/>
    </source>
</evidence>
<keyword evidence="11" id="KW-1185">Reference proteome</keyword>
<dbReference type="GO" id="GO:0035435">
    <property type="term" value="P:phosphate ion transmembrane transport"/>
    <property type="evidence" value="ECO:0007669"/>
    <property type="project" value="TreeGrafter"/>
</dbReference>
<comment type="caution">
    <text evidence="10">The sequence shown here is derived from an EMBL/GenBank/DDBJ whole genome shotgun (WGS) entry which is preliminary data.</text>
</comment>
<keyword evidence="5" id="KW-0592">Phosphate transport</keyword>